<keyword evidence="2" id="KW-1185">Reference proteome</keyword>
<dbReference type="EMBL" id="BPLR01000357">
    <property type="protein sequence ID" value="GIY94142.1"/>
    <property type="molecule type" value="Genomic_DNA"/>
</dbReference>
<comment type="caution">
    <text evidence="1">The sequence shown here is derived from an EMBL/GenBank/DDBJ whole genome shotgun (WGS) entry which is preliminary data.</text>
</comment>
<evidence type="ECO:0000313" key="2">
    <source>
        <dbReference type="Proteomes" id="UP001054945"/>
    </source>
</evidence>
<organism evidence="1 2">
    <name type="scientific">Caerostris extrusa</name>
    <name type="common">Bark spider</name>
    <name type="synonym">Caerostris bankana</name>
    <dbReference type="NCBI Taxonomy" id="172846"/>
    <lineage>
        <taxon>Eukaryota</taxon>
        <taxon>Metazoa</taxon>
        <taxon>Ecdysozoa</taxon>
        <taxon>Arthropoda</taxon>
        <taxon>Chelicerata</taxon>
        <taxon>Arachnida</taxon>
        <taxon>Araneae</taxon>
        <taxon>Araneomorphae</taxon>
        <taxon>Entelegynae</taxon>
        <taxon>Araneoidea</taxon>
        <taxon>Araneidae</taxon>
        <taxon>Caerostris</taxon>
    </lineage>
</organism>
<evidence type="ECO:0000313" key="1">
    <source>
        <dbReference type="EMBL" id="GIY94142.1"/>
    </source>
</evidence>
<accession>A0AAV4XHM4</accession>
<sequence length="93" mass="10564">MNRKVNTSHPFTPCSTPSAMYLARFARTSGWINIENERTRYAIYETRYKSLQFGISTVPIIHLSPISVVKVRGEVLGIKFMDVIDIANGEKTE</sequence>
<name>A0AAV4XHM4_CAEEX</name>
<protein>
    <submittedName>
        <fullName evidence="1">Uncharacterized protein</fullName>
    </submittedName>
</protein>
<reference evidence="1 2" key="1">
    <citation type="submission" date="2021-06" db="EMBL/GenBank/DDBJ databases">
        <title>Caerostris extrusa draft genome.</title>
        <authorList>
            <person name="Kono N."/>
            <person name="Arakawa K."/>
        </authorList>
    </citation>
    <scope>NUCLEOTIDE SEQUENCE [LARGE SCALE GENOMIC DNA]</scope>
</reference>
<proteinExistence type="predicted"/>
<gene>
    <name evidence="1" type="ORF">CEXT_448311</name>
</gene>
<dbReference type="AlphaFoldDB" id="A0AAV4XHM4"/>
<dbReference type="Proteomes" id="UP001054945">
    <property type="component" value="Unassembled WGS sequence"/>
</dbReference>